<dbReference type="KEGG" id="mis:MICPUN_58639"/>
<dbReference type="STRING" id="296587.C1E6E6"/>
<evidence type="ECO:0000313" key="3">
    <source>
        <dbReference type="EMBL" id="ACO63799.1"/>
    </source>
</evidence>
<dbReference type="PANTHER" id="PTHR12356">
    <property type="entry name" value="NUCLEAR MOVEMENT PROTEIN NUDC"/>
    <property type="match status" value="1"/>
</dbReference>
<name>C1E6E6_MICCC</name>
<dbReference type="RefSeq" id="XP_002502541.1">
    <property type="nucleotide sequence ID" value="XM_002502495.1"/>
</dbReference>
<dbReference type="CDD" id="cd00063">
    <property type="entry name" value="FN3"/>
    <property type="match status" value="1"/>
</dbReference>
<dbReference type="InterPro" id="IPR037898">
    <property type="entry name" value="NudC_fam"/>
</dbReference>
<accession>C1E6E6</accession>
<evidence type="ECO:0000313" key="4">
    <source>
        <dbReference type="Proteomes" id="UP000002009"/>
    </source>
</evidence>
<proteinExistence type="predicted"/>
<evidence type="ECO:0008006" key="5">
    <source>
        <dbReference type="Google" id="ProtNLM"/>
    </source>
</evidence>
<dbReference type="InterPro" id="IPR003961">
    <property type="entry name" value="FN3_dom"/>
</dbReference>
<dbReference type="GeneID" id="8243441"/>
<dbReference type="Proteomes" id="UP000002009">
    <property type="component" value="Chromosome 5"/>
</dbReference>
<evidence type="ECO:0000259" key="1">
    <source>
        <dbReference type="PROSITE" id="PS50853"/>
    </source>
</evidence>
<sequence>MDACHKLAKLFLGGVLGKPPNAPTGLKVVERCDGLEVRWAPGAPTSRYNSDVFVVELAPRTPKVVEALGPAFSGFAEFHRGPETRFSFDKLGAEQDFAVRVRCENRAGASGWVEIAARTRQVPTRCGGTGPDGAYAWDQTPTEVEVTVPAPPGTTPKQVSVTVKPRRLEISLAGVTAVAGALCGEVVCGEDGDFEWELRDAGNGEGKELFMTMEKRLRDVVSYDPAEQWDCLVAERGHPRVDTAHLRWTRATSTR</sequence>
<dbReference type="Pfam" id="PF04969">
    <property type="entry name" value="CS"/>
    <property type="match status" value="1"/>
</dbReference>
<gene>
    <name evidence="3" type="ORF">MICPUN_58639</name>
</gene>
<dbReference type="AlphaFoldDB" id="C1E6E6"/>
<dbReference type="InterPro" id="IPR013783">
    <property type="entry name" value="Ig-like_fold"/>
</dbReference>
<dbReference type="GO" id="GO:0006457">
    <property type="term" value="P:protein folding"/>
    <property type="evidence" value="ECO:0007669"/>
    <property type="project" value="TreeGrafter"/>
</dbReference>
<evidence type="ECO:0000259" key="2">
    <source>
        <dbReference type="PROSITE" id="PS51203"/>
    </source>
</evidence>
<dbReference type="PROSITE" id="PS50853">
    <property type="entry name" value="FN3"/>
    <property type="match status" value="1"/>
</dbReference>
<dbReference type="SUPFAM" id="SSF49764">
    <property type="entry name" value="HSP20-like chaperones"/>
    <property type="match status" value="1"/>
</dbReference>
<protein>
    <recommendedName>
        <fullName evidence="5">Fibronectin type-III domain-containing protein</fullName>
    </recommendedName>
</protein>
<dbReference type="OMA" id="HNADEYV"/>
<dbReference type="GO" id="GO:0051082">
    <property type="term" value="F:unfolded protein binding"/>
    <property type="evidence" value="ECO:0007669"/>
    <property type="project" value="TreeGrafter"/>
</dbReference>
<dbReference type="InterPro" id="IPR036116">
    <property type="entry name" value="FN3_sf"/>
</dbReference>
<dbReference type="Gene3D" id="2.60.40.790">
    <property type="match status" value="1"/>
</dbReference>
<dbReference type="Gene3D" id="2.60.40.10">
    <property type="entry name" value="Immunoglobulins"/>
    <property type="match status" value="1"/>
</dbReference>
<dbReference type="InterPro" id="IPR008978">
    <property type="entry name" value="HSP20-like_chaperone"/>
</dbReference>
<reference evidence="3 4" key="1">
    <citation type="journal article" date="2009" name="Science">
        <title>Green evolution and dynamic adaptations revealed by genomes of the marine picoeukaryotes Micromonas.</title>
        <authorList>
            <person name="Worden A.Z."/>
            <person name="Lee J.H."/>
            <person name="Mock T."/>
            <person name="Rouze P."/>
            <person name="Simmons M.P."/>
            <person name="Aerts A.L."/>
            <person name="Allen A.E."/>
            <person name="Cuvelier M.L."/>
            <person name="Derelle E."/>
            <person name="Everett M.V."/>
            <person name="Foulon E."/>
            <person name="Grimwood J."/>
            <person name="Gundlach H."/>
            <person name="Henrissat B."/>
            <person name="Napoli C."/>
            <person name="McDonald S.M."/>
            <person name="Parker M.S."/>
            <person name="Rombauts S."/>
            <person name="Salamov A."/>
            <person name="Von Dassow P."/>
            <person name="Badger J.H."/>
            <person name="Coutinho P.M."/>
            <person name="Demir E."/>
            <person name="Dubchak I."/>
            <person name="Gentemann C."/>
            <person name="Eikrem W."/>
            <person name="Gready J.E."/>
            <person name="John U."/>
            <person name="Lanier W."/>
            <person name="Lindquist E.A."/>
            <person name="Lucas S."/>
            <person name="Mayer K.F."/>
            <person name="Moreau H."/>
            <person name="Not F."/>
            <person name="Otillar R."/>
            <person name="Panaud O."/>
            <person name="Pangilinan J."/>
            <person name="Paulsen I."/>
            <person name="Piegu B."/>
            <person name="Poliakov A."/>
            <person name="Robbens S."/>
            <person name="Schmutz J."/>
            <person name="Toulza E."/>
            <person name="Wyss T."/>
            <person name="Zelensky A."/>
            <person name="Zhou K."/>
            <person name="Armbrust E.V."/>
            <person name="Bhattacharya D."/>
            <person name="Goodenough U.W."/>
            <person name="Van de Peer Y."/>
            <person name="Grigoriev I.V."/>
        </authorList>
    </citation>
    <scope>NUCLEOTIDE SEQUENCE [LARGE SCALE GENOMIC DNA]</scope>
    <source>
        <strain evidence="4">RCC299 / NOUM17</strain>
    </source>
</reference>
<dbReference type="OrthoDB" id="416217at2759"/>
<dbReference type="PROSITE" id="PS51203">
    <property type="entry name" value="CS"/>
    <property type="match status" value="1"/>
</dbReference>
<dbReference type="InParanoid" id="C1E6E6"/>
<feature type="domain" description="Fibronectin type-III" evidence="1">
    <location>
        <begin position="19"/>
        <end position="125"/>
    </location>
</feature>
<dbReference type="CDD" id="cd06467">
    <property type="entry name" value="p23_NUDC_like"/>
    <property type="match status" value="1"/>
</dbReference>
<feature type="domain" description="CS" evidence="2">
    <location>
        <begin position="130"/>
        <end position="233"/>
    </location>
</feature>
<dbReference type="eggNOG" id="ENOG502RRF9">
    <property type="taxonomic scope" value="Eukaryota"/>
</dbReference>
<dbReference type="SUPFAM" id="SSF49265">
    <property type="entry name" value="Fibronectin type III"/>
    <property type="match status" value="1"/>
</dbReference>
<keyword evidence="4" id="KW-1185">Reference proteome</keyword>
<organism evidence="3 4">
    <name type="scientific">Micromonas commoda (strain RCC299 / NOUM17 / CCMP2709)</name>
    <name type="common">Picoplanktonic green alga</name>
    <dbReference type="NCBI Taxonomy" id="296587"/>
    <lineage>
        <taxon>Eukaryota</taxon>
        <taxon>Viridiplantae</taxon>
        <taxon>Chlorophyta</taxon>
        <taxon>Mamiellophyceae</taxon>
        <taxon>Mamiellales</taxon>
        <taxon>Mamiellaceae</taxon>
        <taxon>Micromonas</taxon>
    </lineage>
</organism>
<dbReference type="EMBL" id="CP001326">
    <property type="protein sequence ID" value="ACO63799.1"/>
    <property type="molecule type" value="Genomic_DNA"/>
</dbReference>
<dbReference type="InterPro" id="IPR007052">
    <property type="entry name" value="CS_dom"/>
</dbReference>
<dbReference type="GO" id="GO:0005737">
    <property type="term" value="C:cytoplasm"/>
    <property type="evidence" value="ECO:0007669"/>
    <property type="project" value="TreeGrafter"/>
</dbReference>